<evidence type="ECO:0000256" key="1">
    <source>
        <dbReference type="ARBA" id="ARBA00004123"/>
    </source>
</evidence>
<dbReference type="PANTHER" id="PTHR12891:SF0">
    <property type="entry name" value="MMS19 NUCLEOTIDE EXCISION REPAIR PROTEIN HOMOLOG"/>
    <property type="match status" value="1"/>
</dbReference>
<evidence type="ECO:0000313" key="8">
    <source>
        <dbReference type="Proteomes" id="UP000183567"/>
    </source>
</evidence>
<dbReference type="GO" id="GO:0006281">
    <property type="term" value="P:DNA repair"/>
    <property type="evidence" value="ECO:0007669"/>
    <property type="project" value="UniProtKB-UniRule"/>
</dbReference>
<dbReference type="InterPro" id="IPR029240">
    <property type="entry name" value="MMS19_N"/>
</dbReference>
<accession>A0A1J8PKN3</accession>
<evidence type="ECO:0000256" key="2">
    <source>
        <dbReference type="ARBA" id="ARBA00022737"/>
    </source>
</evidence>
<keyword evidence="4" id="KW-0234">DNA repair</keyword>
<dbReference type="PANTHER" id="PTHR12891">
    <property type="entry name" value="DNA REPAIR/TRANSCRIPTION PROTEIN MET18/MMS19"/>
    <property type="match status" value="1"/>
</dbReference>
<dbReference type="Pfam" id="PF12460">
    <property type="entry name" value="MMS19_C"/>
    <property type="match status" value="1"/>
</dbReference>
<dbReference type="STRING" id="180088.A0A1J8PKN3"/>
<keyword evidence="8" id="KW-1185">Reference proteome</keyword>
<dbReference type="InterPro" id="IPR024687">
    <property type="entry name" value="MMS19_C"/>
</dbReference>
<dbReference type="InterPro" id="IPR039920">
    <property type="entry name" value="MMS19"/>
</dbReference>
<keyword evidence="2" id="KW-0677">Repeat</keyword>
<name>A0A1J8PKN3_9AGAM</name>
<evidence type="ECO:0000313" key="7">
    <source>
        <dbReference type="EMBL" id="OJA09726.1"/>
    </source>
</evidence>
<feature type="domain" description="MMS19 C-terminal" evidence="5">
    <location>
        <begin position="563"/>
        <end position="897"/>
    </location>
</feature>
<dbReference type="SUPFAM" id="SSF48371">
    <property type="entry name" value="ARM repeat"/>
    <property type="match status" value="1"/>
</dbReference>
<gene>
    <name evidence="7" type="ORF">AZE42_08802</name>
</gene>
<comment type="similarity">
    <text evidence="4">Belongs to the MET18/MMS19 family.</text>
</comment>
<organism evidence="7 8">
    <name type="scientific">Rhizopogon vesiculosus</name>
    <dbReference type="NCBI Taxonomy" id="180088"/>
    <lineage>
        <taxon>Eukaryota</taxon>
        <taxon>Fungi</taxon>
        <taxon>Dikarya</taxon>
        <taxon>Basidiomycota</taxon>
        <taxon>Agaricomycotina</taxon>
        <taxon>Agaricomycetes</taxon>
        <taxon>Agaricomycetidae</taxon>
        <taxon>Boletales</taxon>
        <taxon>Suillineae</taxon>
        <taxon>Rhizopogonaceae</taxon>
        <taxon>Rhizopogon</taxon>
    </lineage>
</organism>
<evidence type="ECO:0000259" key="6">
    <source>
        <dbReference type="Pfam" id="PF14500"/>
    </source>
</evidence>
<comment type="function">
    <text evidence="4">Key component of the cytosolic iron-sulfur protein assembly (CIA) complex, a multiprotein complex that mediates the incorporation of iron-sulfur cluster into apoproteins specifically involved in DNA metabolism and genomic integrity. In the CIA complex, MMS19 acts as an adapter between early-acting CIA components and a subset of cellular target iron-sulfur proteins.</text>
</comment>
<protein>
    <recommendedName>
        <fullName evidence="4">MMS19 nucleotide excision repair protein</fullName>
    </recommendedName>
</protein>
<dbReference type="GO" id="GO:0005634">
    <property type="term" value="C:nucleus"/>
    <property type="evidence" value="ECO:0007669"/>
    <property type="project" value="UniProtKB-SubCell"/>
</dbReference>
<dbReference type="Proteomes" id="UP000183567">
    <property type="component" value="Unassembled WGS sequence"/>
</dbReference>
<comment type="subcellular location">
    <subcellularLocation>
        <location evidence="1 4">Nucleus</location>
    </subcellularLocation>
</comment>
<feature type="domain" description="MMS19 N-terminal" evidence="6">
    <location>
        <begin position="38"/>
        <end position="314"/>
    </location>
</feature>
<dbReference type="InterPro" id="IPR016024">
    <property type="entry name" value="ARM-type_fold"/>
</dbReference>
<dbReference type="EMBL" id="LVVM01005808">
    <property type="protein sequence ID" value="OJA09726.1"/>
    <property type="molecule type" value="Genomic_DNA"/>
</dbReference>
<evidence type="ECO:0000259" key="5">
    <source>
        <dbReference type="Pfam" id="PF12460"/>
    </source>
</evidence>
<reference evidence="7 8" key="1">
    <citation type="submission" date="2016-03" db="EMBL/GenBank/DDBJ databases">
        <title>Comparative genomics of the ectomycorrhizal sister species Rhizopogon vinicolor and Rhizopogon vesiculosus (Basidiomycota: Boletales) reveals a divergence of the mating type B locus.</title>
        <authorList>
            <person name="Mujic A.B."/>
            <person name="Kuo A."/>
            <person name="Tritt A."/>
            <person name="Lipzen A."/>
            <person name="Chen C."/>
            <person name="Johnson J."/>
            <person name="Sharma A."/>
            <person name="Barry K."/>
            <person name="Grigoriev I.V."/>
            <person name="Spatafora J.W."/>
        </authorList>
    </citation>
    <scope>NUCLEOTIDE SEQUENCE [LARGE SCALE GENOMIC DNA]</scope>
    <source>
        <strain evidence="7 8">AM-OR11-056</strain>
    </source>
</reference>
<dbReference type="GO" id="GO:0097361">
    <property type="term" value="C:cytosolic [4Fe-4S] assembly targeting complex"/>
    <property type="evidence" value="ECO:0007669"/>
    <property type="project" value="UniProtKB-UniRule"/>
</dbReference>
<dbReference type="GO" id="GO:0016226">
    <property type="term" value="P:iron-sulfur cluster assembly"/>
    <property type="evidence" value="ECO:0007669"/>
    <property type="project" value="UniProtKB-UniRule"/>
</dbReference>
<evidence type="ECO:0000256" key="4">
    <source>
        <dbReference type="RuleBase" id="RU367072"/>
    </source>
</evidence>
<dbReference type="AlphaFoldDB" id="A0A1J8PKN3"/>
<comment type="caution">
    <text evidence="7">The sequence shown here is derived from an EMBL/GenBank/DDBJ whole genome shotgun (WGS) entry which is preliminary data.</text>
</comment>
<keyword evidence="3 4" id="KW-0539">Nucleus</keyword>
<sequence length="943" mass="103458">MATAERLVHSWMASEKDSEVDESVAGISSGQLTLLEIIKALGEFLTSEEDRLRAKGVEFLSSILGRCPHEKLNRQAVGVLTKFYCSRLEDLETIIPALKGLSYLVKFPNVQSADAKVILDVYVPQLRTSSLLSIMPRIFANVKMRALVQSIRFYVFTIVESLLSTHRSTLKEMGSTFLSGYVNLAVGEKDPRNLMLAFAIARVVLVEFDTSAHTEDFFDITFCYFPITFRPPPDDPYGISADDLKQSLRLCLSATPALGPLGIPVFLEKLTAGSPATKRETLHVMSICLPVYGPVVSREFGKKIWSSLKLEIFQPTDPTTEQSALDTLQVLVRTIHTDTSRESTSVDSIASLARDICNECMQTLKEPEKAQARAAMKVICVFAGADGPLSSFAVSQATELLMRNFHDPNEVSNRASIVTLLTELIDACRGDATHASIPQVSVLSSSPLAAQKDALLGLLIVSLKAPATRLPALHGLNALVRTPKLVADEELGYIVLEVSELLSQEPDEVEDVTADTLTLLSVIAAIAPHHLSSQTLPILFSSLPDDAPSRDAAAQRASYWRALSALSTLCVQPQLFETLVIRLTTKLDLLCVISPTRTIDEESTAAYAHAILTGLANTLDTKVSSKDADVPKYADQLLPRIFRLYLDSALASSEVMAVAADPRLLEVGARIIRLVSETLNVAQQEKLVTAVFAAYMQGDVKPVTNGLLKPIAPFAPFHLNASPRQRNSLTLFSSTIIPLHKEVRIPVDNLSTFLSELVAWSDSSSSTSFQLEAALHTIASIVNKHVEDASGFLSLQLEDYWSSRLNNTTIPAEARKDAISMWIPVLVLYLAFHFPLISHSQITRALIVRSHSSAHAFIDHLFELLDDNTVDWDAARALGLLASEDPVLTKRNAAVLKVCKGNSVCEVYLKKDRIIPDSTRAEILQCSDAEVIRRSQRCQWYVS</sequence>
<dbReference type="GO" id="GO:0051604">
    <property type="term" value="P:protein maturation"/>
    <property type="evidence" value="ECO:0007669"/>
    <property type="project" value="UniProtKB-UniRule"/>
</dbReference>
<dbReference type="Pfam" id="PF14500">
    <property type="entry name" value="MMS19_N"/>
    <property type="match status" value="1"/>
</dbReference>
<dbReference type="OrthoDB" id="342900at2759"/>
<keyword evidence="4" id="KW-0227">DNA damage</keyword>
<proteinExistence type="inferred from homology"/>
<evidence type="ECO:0000256" key="3">
    <source>
        <dbReference type="ARBA" id="ARBA00023242"/>
    </source>
</evidence>